<dbReference type="InterPro" id="IPR001478">
    <property type="entry name" value="PDZ"/>
</dbReference>
<dbReference type="GO" id="GO:0005737">
    <property type="term" value="C:cytoplasm"/>
    <property type="evidence" value="ECO:0007669"/>
    <property type="project" value="TreeGrafter"/>
</dbReference>
<evidence type="ECO:0000313" key="3">
    <source>
        <dbReference type="EMBL" id="KOB78195.1"/>
    </source>
</evidence>
<dbReference type="Pfam" id="PF00595">
    <property type="entry name" value="PDZ"/>
    <property type="match status" value="1"/>
</dbReference>
<dbReference type="Proteomes" id="UP000037510">
    <property type="component" value="Unassembled WGS sequence"/>
</dbReference>
<comment type="caution">
    <text evidence="3">The sequence shown here is derived from an EMBL/GenBank/DDBJ whole genome shotgun (WGS) entry which is preliminary data.</text>
</comment>
<dbReference type="SUPFAM" id="SSF50156">
    <property type="entry name" value="PDZ domain-like"/>
    <property type="match status" value="1"/>
</dbReference>
<sequence>MVMQTAQTKTGEKVTYAVPEHKNRERESLIDRRRRSSTPGGRLTLPQVTPWSEQWQEQDTWVDNSNNAQPRRYTVAGSSRDDRASSTPAATHVSNIIVTLGVRHNRADIQSLGVPAMIAPHQHQPLLTNAGREAQPRRYTVAGSFRDDRASSTPAATHVSNIIVTLGVRHNRADIQSLGVPAMIAPHQHQPLLTNAGREAQPRRYTVAGSSRDDRASSTPAATHVSNIIVTLGVRHNRADIQSLGVPAMIAPHQHQPLLTNAGREAQPRRYTVAGSSRDDRASSTPAATHVSNIIVTLGVRHNRADIQSLGVPAMIAPHQPQPLLTNAGREAQPRRYSVAGSSRDDRASSTPAATHVSNIIVTLGVRHNRADIQSLGVPAMIAPHQHQPLLTHNRADIQSLGVPAMIAPHQHQPLLTRLIHNSPAARCGLLHVGDTIIAINRTPIRNVPHPEVVALIKHSGTSVTLTVLPAAPTAAD</sequence>
<dbReference type="EMBL" id="JTDY01000226">
    <property type="protein sequence ID" value="KOB78195.1"/>
    <property type="molecule type" value="Genomic_DNA"/>
</dbReference>
<protein>
    <submittedName>
        <fullName evidence="3">Membrane-associated guanylate kinase, WW and PDZ domain-containing protein 2</fullName>
    </submittedName>
</protein>
<feature type="region of interest" description="Disordered" evidence="1">
    <location>
        <begin position="195"/>
        <end position="220"/>
    </location>
</feature>
<feature type="compositionally biased region" description="Basic and acidic residues" evidence="1">
    <location>
        <begin position="19"/>
        <end position="31"/>
    </location>
</feature>
<dbReference type="AlphaFoldDB" id="A0A0L7LRV6"/>
<feature type="region of interest" description="Disordered" evidence="1">
    <location>
        <begin position="1"/>
        <end position="88"/>
    </location>
</feature>
<keyword evidence="3" id="KW-0418">Kinase</keyword>
<dbReference type="PANTHER" id="PTHR10316">
    <property type="entry name" value="MEMBRANE ASSOCIATED GUANYLATE KINASE-RELATED"/>
    <property type="match status" value="1"/>
</dbReference>
<dbReference type="GO" id="GO:0016301">
    <property type="term" value="F:kinase activity"/>
    <property type="evidence" value="ECO:0007669"/>
    <property type="project" value="UniProtKB-KW"/>
</dbReference>
<dbReference type="SMART" id="SM00228">
    <property type="entry name" value="PDZ"/>
    <property type="match status" value="1"/>
</dbReference>
<keyword evidence="4" id="KW-1185">Reference proteome</keyword>
<feature type="compositionally biased region" description="Polar residues" evidence="1">
    <location>
        <begin position="46"/>
        <end position="69"/>
    </location>
</feature>
<dbReference type="PANTHER" id="PTHR10316:SF40">
    <property type="entry name" value="LD27118P"/>
    <property type="match status" value="1"/>
</dbReference>
<evidence type="ECO:0000313" key="4">
    <source>
        <dbReference type="Proteomes" id="UP000037510"/>
    </source>
</evidence>
<gene>
    <name evidence="3" type="ORF">OBRU01_01662</name>
</gene>
<organism evidence="3 4">
    <name type="scientific">Operophtera brumata</name>
    <name type="common">Winter moth</name>
    <name type="synonym">Phalaena brumata</name>
    <dbReference type="NCBI Taxonomy" id="104452"/>
    <lineage>
        <taxon>Eukaryota</taxon>
        <taxon>Metazoa</taxon>
        <taxon>Ecdysozoa</taxon>
        <taxon>Arthropoda</taxon>
        <taxon>Hexapoda</taxon>
        <taxon>Insecta</taxon>
        <taxon>Pterygota</taxon>
        <taxon>Neoptera</taxon>
        <taxon>Endopterygota</taxon>
        <taxon>Lepidoptera</taxon>
        <taxon>Glossata</taxon>
        <taxon>Ditrysia</taxon>
        <taxon>Geometroidea</taxon>
        <taxon>Geometridae</taxon>
        <taxon>Larentiinae</taxon>
        <taxon>Operophtera</taxon>
    </lineage>
</organism>
<accession>A0A0L7LRV6</accession>
<proteinExistence type="predicted"/>
<evidence type="ECO:0000256" key="1">
    <source>
        <dbReference type="SAM" id="MobiDB-lite"/>
    </source>
</evidence>
<evidence type="ECO:0000259" key="2">
    <source>
        <dbReference type="PROSITE" id="PS50106"/>
    </source>
</evidence>
<feature type="region of interest" description="Disordered" evidence="1">
    <location>
        <begin position="324"/>
        <end position="352"/>
    </location>
</feature>
<keyword evidence="3" id="KW-0808">Transferase</keyword>
<dbReference type="Gene3D" id="2.30.42.10">
    <property type="match status" value="1"/>
</dbReference>
<reference evidence="3 4" key="1">
    <citation type="journal article" date="2015" name="Genome Biol. Evol.">
        <title>The genome of winter moth (Operophtera brumata) provides a genomic perspective on sexual dimorphism and phenology.</title>
        <authorList>
            <person name="Derks M.F."/>
            <person name="Smit S."/>
            <person name="Salis L."/>
            <person name="Schijlen E."/>
            <person name="Bossers A."/>
            <person name="Mateman C."/>
            <person name="Pijl A.S."/>
            <person name="de Ridder D."/>
            <person name="Groenen M.A."/>
            <person name="Visser M.E."/>
            <person name="Megens H.J."/>
        </authorList>
    </citation>
    <scope>NUCLEOTIDE SEQUENCE [LARGE SCALE GENOMIC DNA]</scope>
    <source>
        <strain evidence="3">WM2013NL</strain>
        <tissue evidence="3">Head and thorax</tissue>
    </source>
</reference>
<dbReference type="STRING" id="104452.A0A0L7LRV6"/>
<dbReference type="GO" id="GO:0007165">
    <property type="term" value="P:signal transduction"/>
    <property type="evidence" value="ECO:0007669"/>
    <property type="project" value="TreeGrafter"/>
</dbReference>
<feature type="domain" description="PDZ" evidence="2">
    <location>
        <begin position="390"/>
        <end position="472"/>
    </location>
</feature>
<name>A0A0L7LRV6_OPEBR</name>
<dbReference type="InterPro" id="IPR036034">
    <property type="entry name" value="PDZ_sf"/>
</dbReference>
<dbReference type="PROSITE" id="PS50106">
    <property type="entry name" value="PDZ"/>
    <property type="match status" value="1"/>
</dbReference>